<evidence type="ECO:0000313" key="2">
    <source>
        <dbReference type="EMBL" id="KAK7277369.1"/>
    </source>
</evidence>
<name>A0AAN9FKL0_CROPI</name>
<gene>
    <name evidence="2" type="ORF">RIF29_18520</name>
</gene>
<organism evidence="2 3">
    <name type="scientific">Crotalaria pallida</name>
    <name type="common">Smooth rattlebox</name>
    <name type="synonym">Crotalaria striata</name>
    <dbReference type="NCBI Taxonomy" id="3830"/>
    <lineage>
        <taxon>Eukaryota</taxon>
        <taxon>Viridiplantae</taxon>
        <taxon>Streptophyta</taxon>
        <taxon>Embryophyta</taxon>
        <taxon>Tracheophyta</taxon>
        <taxon>Spermatophyta</taxon>
        <taxon>Magnoliopsida</taxon>
        <taxon>eudicotyledons</taxon>
        <taxon>Gunneridae</taxon>
        <taxon>Pentapetalae</taxon>
        <taxon>rosids</taxon>
        <taxon>fabids</taxon>
        <taxon>Fabales</taxon>
        <taxon>Fabaceae</taxon>
        <taxon>Papilionoideae</taxon>
        <taxon>50 kb inversion clade</taxon>
        <taxon>genistoids sensu lato</taxon>
        <taxon>core genistoids</taxon>
        <taxon>Crotalarieae</taxon>
        <taxon>Crotalaria</taxon>
    </lineage>
</organism>
<dbReference type="Proteomes" id="UP001372338">
    <property type="component" value="Unassembled WGS sequence"/>
</dbReference>
<dbReference type="GO" id="GO:0007095">
    <property type="term" value="P:mitotic G2 DNA damage checkpoint signaling"/>
    <property type="evidence" value="ECO:0007669"/>
    <property type="project" value="TreeGrafter"/>
</dbReference>
<dbReference type="AlphaFoldDB" id="A0AAN9FKL0"/>
<dbReference type="PANTHER" id="PTHR15863:SF2">
    <property type="entry name" value="MRN COMPLEX-INTERACTING PROTEIN"/>
    <property type="match status" value="1"/>
</dbReference>
<feature type="domain" description="MRN complex-interacting protein N-terminal" evidence="1">
    <location>
        <begin position="1"/>
        <end position="57"/>
    </location>
</feature>
<dbReference type="EMBL" id="JAYWIO010000003">
    <property type="protein sequence ID" value="KAK7277369.1"/>
    <property type="molecule type" value="Genomic_DNA"/>
</dbReference>
<proteinExistence type="predicted"/>
<keyword evidence="3" id="KW-1185">Reference proteome</keyword>
<dbReference type="InterPro" id="IPR049472">
    <property type="entry name" value="MRNIP_N"/>
</dbReference>
<dbReference type="GO" id="GO:0003682">
    <property type="term" value="F:chromatin binding"/>
    <property type="evidence" value="ECO:0007669"/>
    <property type="project" value="TreeGrafter"/>
</dbReference>
<dbReference type="PANTHER" id="PTHR15863">
    <property type="entry name" value="MRN COMPLEX-INTERACTING PROTEIN"/>
    <property type="match status" value="1"/>
</dbReference>
<comment type="caution">
    <text evidence="2">The sequence shown here is derived from an EMBL/GenBank/DDBJ whole genome shotgun (WGS) entry which is preliminary data.</text>
</comment>
<accession>A0AAN9FKL0</accession>
<dbReference type="GO" id="GO:0005634">
    <property type="term" value="C:nucleus"/>
    <property type="evidence" value="ECO:0007669"/>
    <property type="project" value="TreeGrafter"/>
</dbReference>
<dbReference type="Pfam" id="PF15749">
    <property type="entry name" value="MRNIP"/>
    <property type="match status" value="1"/>
</dbReference>
<reference evidence="2 3" key="1">
    <citation type="submission" date="2024-01" db="EMBL/GenBank/DDBJ databases">
        <title>The genomes of 5 underutilized Papilionoideae crops provide insights into root nodulation and disease resistanc.</title>
        <authorList>
            <person name="Yuan L."/>
        </authorList>
    </citation>
    <scope>NUCLEOTIDE SEQUENCE [LARGE SCALE GENOMIC DNA]</scope>
    <source>
        <strain evidence="2">ZHUSHIDOU_FW_LH</strain>
        <tissue evidence="2">Leaf</tissue>
    </source>
</reference>
<sequence>MHQVRQKKKSSNKWSCAVCNQKQSVRKVFAQGFMAKDLRKFVQDFNMSRKSIDDGGEWLVAGTLDPVSEDGEDAANLTEKKTDWSAYLDRDDHQGEQRHGDDDFEPQVVTELDKGMFKKRRLVGNSTVLGGRGSEKLFKKPHFLNSQEEPVKDQGRTLTKTNEVRNNYVTSNNLGSQKCKPATSRVASKWNEYVTEDNGSIELGFEGHSDSGAWNTSILEAITSDQMVEDDVHPDFL</sequence>
<evidence type="ECO:0000259" key="1">
    <source>
        <dbReference type="Pfam" id="PF15749"/>
    </source>
</evidence>
<evidence type="ECO:0000313" key="3">
    <source>
        <dbReference type="Proteomes" id="UP001372338"/>
    </source>
</evidence>
<protein>
    <recommendedName>
        <fullName evidence="1">MRN complex-interacting protein N-terminal domain-containing protein</fullName>
    </recommendedName>
</protein>
<dbReference type="InterPro" id="IPR032739">
    <property type="entry name" value="MRNIP"/>
</dbReference>